<feature type="chain" id="PRO_5046653912" evidence="1">
    <location>
        <begin position="26"/>
        <end position="137"/>
    </location>
</feature>
<feature type="signal peptide" evidence="1">
    <location>
        <begin position="1"/>
        <end position="25"/>
    </location>
</feature>
<reference evidence="2 3" key="1">
    <citation type="submission" date="2017-10" db="EMBL/GenBank/DDBJ databases">
        <title>Whole genome sequencing of members of genus Pseudoxanthomonas.</title>
        <authorList>
            <person name="Kumar S."/>
            <person name="Bansal K."/>
            <person name="Kaur A."/>
            <person name="Patil P."/>
            <person name="Sharma S."/>
            <person name="Patil P.B."/>
        </authorList>
    </citation>
    <scope>NUCLEOTIDE SEQUENCE [LARGE SCALE GENOMIC DNA]</scope>
    <source>
        <strain evidence="2 3">DSM 17801</strain>
    </source>
</reference>
<evidence type="ECO:0000313" key="2">
    <source>
        <dbReference type="EMBL" id="KAF1697462.1"/>
    </source>
</evidence>
<dbReference type="RefSeq" id="WP_162408086.1">
    <property type="nucleotide sequence ID" value="NZ_PDWN01000001.1"/>
</dbReference>
<dbReference type="Proteomes" id="UP000788419">
    <property type="component" value="Unassembled WGS sequence"/>
</dbReference>
<protein>
    <submittedName>
        <fullName evidence="2">Uncharacterized protein</fullName>
    </submittedName>
</protein>
<evidence type="ECO:0000313" key="3">
    <source>
        <dbReference type="Proteomes" id="UP000788419"/>
    </source>
</evidence>
<gene>
    <name evidence="2" type="ORF">CSC65_00915</name>
</gene>
<name>A0ABQ6ZBP9_9GAMM</name>
<dbReference type="EMBL" id="PDWN01000001">
    <property type="protein sequence ID" value="KAF1697462.1"/>
    <property type="molecule type" value="Genomic_DNA"/>
</dbReference>
<accession>A0ABQ6ZBP9</accession>
<keyword evidence="3" id="KW-1185">Reference proteome</keyword>
<organism evidence="2 3">
    <name type="scientific">Pseudoxanthomonas daejeonensis</name>
    <dbReference type="NCBI Taxonomy" id="266062"/>
    <lineage>
        <taxon>Bacteria</taxon>
        <taxon>Pseudomonadati</taxon>
        <taxon>Pseudomonadota</taxon>
        <taxon>Gammaproteobacteria</taxon>
        <taxon>Lysobacterales</taxon>
        <taxon>Lysobacteraceae</taxon>
        <taxon>Pseudoxanthomonas</taxon>
    </lineage>
</organism>
<sequence>MNAKTLSAAMSLILSLAALSATATAADTAHADRIIDLPTVTVRPDAALAAELATGTARVDHIVDLPAVTVRPDAALRTELAAHAFVARIVDLPAINVRPTGEQLAERAAIVATEQAKALTAQLATTLLAETLVVALP</sequence>
<comment type="caution">
    <text evidence="2">The sequence shown here is derived from an EMBL/GenBank/DDBJ whole genome shotgun (WGS) entry which is preliminary data.</text>
</comment>
<proteinExistence type="predicted"/>
<evidence type="ECO:0000256" key="1">
    <source>
        <dbReference type="SAM" id="SignalP"/>
    </source>
</evidence>
<keyword evidence="1" id="KW-0732">Signal</keyword>